<dbReference type="InterPro" id="IPR007751">
    <property type="entry name" value="DUF676_lipase-like"/>
</dbReference>
<keyword evidence="6" id="KW-0378">Hydrolase</keyword>
<evidence type="ECO:0000259" key="5">
    <source>
        <dbReference type="Pfam" id="PF05057"/>
    </source>
</evidence>
<comment type="similarity">
    <text evidence="1">Belongs to the putative lipase ROG1 family.</text>
</comment>
<dbReference type="Gene3D" id="3.40.50.1820">
    <property type="entry name" value="alpha/beta hydrolase"/>
    <property type="match status" value="1"/>
</dbReference>
<protein>
    <submittedName>
        <fullName evidence="6">Predicted alpha/beta hydrolase</fullName>
    </submittedName>
</protein>
<keyword evidence="4" id="KW-0732">Signal</keyword>
<dbReference type="Pfam" id="PF05057">
    <property type="entry name" value="DUF676"/>
    <property type="match status" value="1"/>
</dbReference>
<keyword evidence="3" id="KW-1133">Transmembrane helix</keyword>
<feature type="domain" description="DUF676" evidence="5">
    <location>
        <begin position="3"/>
        <end position="205"/>
    </location>
</feature>
<dbReference type="GO" id="GO:0016787">
    <property type="term" value="F:hydrolase activity"/>
    <property type="evidence" value="ECO:0007669"/>
    <property type="project" value="UniProtKB-KW"/>
</dbReference>
<evidence type="ECO:0000256" key="2">
    <source>
        <dbReference type="SAM" id="MobiDB-lite"/>
    </source>
</evidence>
<dbReference type="InterPro" id="IPR044294">
    <property type="entry name" value="Lipase-like"/>
</dbReference>
<dbReference type="SUPFAM" id="SSF53474">
    <property type="entry name" value="alpha/beta-Hydrolases"/>
    <property type="match status" value="1"/>
</dbReference>
<evidence type="ECO:0000256" key="3">
    <source>
        <dbReference type="SAM" id="Phobius"/>
    </source>
</evidence>
<dbReference type="EMBL" id="LN483211">
    <property type="protein sequence ID" value="CDZ97512.1"/>
    <property type="molecule type" value="Genomic_DNA"/>
</dbReference>
<keyword evidence="3" id="KW-0812">Transmembrane</keyword>
<evidence type="ECO:0000256" key="1">
    <source>
        <dbReference type="ARBA" id="ARBA00007920"/>
    </source>
</evidence>
<keyword evidence="3" id="KW-0472">Membrane</keyword>
<proteinExistence type="inferred from homology"/>
<feature type="compositionally biased region" description="Low complexity" evidence="2">
    <location>
        <begin position="239"/>
        <end position="257"/>
    </location>
</feature>
<name>A0A0F7SKN5_PHARH</name>
<reference evidence="6" key="1">
    <citation type="submission" date="2014-08" db="EMBL/GenBank/DDBJ databases">
        <authorList>
            <person name="Sharma Rahul"/>
            <person name="Thines Marco"/>
        </authorList>
    </citation>
    <scope>NUCLEOTIDE SEQUENCE</scope>
</reference>
<feature type="transmembrane region" description="Helical" evidence="3">
    <location>
        <begin position="288"/>
        <end position="310"/>
    </location>
</feature>
<evidence type="ECO:0000256" key="4">
    <source>
        <dbReference type="SAM" id="SignalP"/>
    </source>
</evidence>
<feature type="signal peptide" evidence="4">
    <location>
        <begin position="1"/>
        <end position="16"/>
    </location>
</feature>
<evidence type="ECO:0000313" key="6">
    <source>
        <dbReference type="EMBL" id="CDZ97512.1"/>
    </source>
</evidence>
<dbReference type="PANTHER" id="PTHR12482">
    <property type="entry name" value="LIPASE ROG1-RELATED-RELATED"/>
    <property type="match status" value="1"/>
</dbReference>
<feature type="region of interest" description="Disordered" evidence="2">
    <location>
        <begin position="239"/>
        <end position="271"/>
    </location>
</feature>
<dbReference type="AlphaFoldDB" id="A0A0F7SKN5"/>
<accession>A0A0F7SKN5</accession>
<feature type="compositionally biased region" description="Pro residues" evidence="2">
    <location>
        <begin position="258"/>
        <end position="267"/>
    </location>
</feature>
<dbReference type="InterPro" id="IPR029058">
    <property type="entry name" value="AB_hydrolase_fold"/>
</dbReference>
<organism evidence="6">
    <name type="scientific">Phaffia rhodozyma</name>
    <name type="common">Yeast</name>
    <name type="synonym">Xanthophyllomyces dendrorhous</name>
    <dbReference type="NCBI Taxonomy" id="264483"/>
    <lineage>
        <taxon>Eukaryota</taxon>
        <taxon>Fungi</taxon>
        <taxon>Dikarya</taxon>
        <taxon>Basidiomycota</taxon>
        <taxon>Agaricomycotina</taxon>
        <taxon>Tremellomycetes</taxon>
        <taxon>Cystofilobasidiales</taxon>
        <taxon>Mrakiaceae</taxon>
        <taxon>Phaffia</taxon>
    </lineage>
</organism>
<dbReference type="PANTHER" id="PTHR12482:SF62">
    <property type="entry name" value="LIPASE ROG1-RELATED"/>
    <property type="match status" value="1"/>
</dbReference>
<feature type="chain" id="PRO_5002522057" evidence="4">
    <location>
        <begin position="17"/>
        <end position="438"/>
    </location>
</feature>
<sequence length="438" mass="49687">MFKPVHLLVLVHGLWGNGSHLGSMKEEIIASYEETHKESPTELVLLLPQSNEGDLTYDGIDICASRMIEEVDAEIDRLENIEGKEVSSFSIVGYSLGGLVARYMIGLLESRPERFFEKRKPMNFATFATPWIGMPRYRGVVNKFTSAIGSKLLSRTGAQLYCVDKEKLVYRLGKKGDVFYRALERFERIDVVANAVFDKTVPYPTGAISAEDPFDEYDTNGLEIEMESDRPVIKSFRFPSTSRLSSGSSSEESFDSPSPTPPPPPVPKRTHKRNSLPPWFRFRFPLNILFFVSLPLLVPVFVCVVLGHFIKSGRQSSRRLKNQTTLGVWDRLRSIEKAVEHDLSLGVDEAMSYELESSVPVSKFMLEHGHKKQSLILTEEQLDNIRSLNKLPKLKKHLVFFPDAFNSHAMIISRDPKKFPDHGRGRIVIRSWADLLVI</sequence>